<keyword evidence="4" id="KW-1185">Reference proteome</keyword>
<feature type="transmembrane region" description="Helical" evidence="1">
    <location>
        <begin position="20"/>
        <end position="39"/>
    </location>
</feature>
<evidence type="ECO:0000313" key="4">
    <source>
        <dbReference type="Proteomes" id="UP001556631"/>
    </source>
</evidence>
<keyword evidence="1" id="KW-1003">Cell membrane</keyword>
<feature type="compositionally biased region" description="Low complexity" evidence="2">
    <location>
        <begin position="153"/>
        <end position="170"/>
    </location>
</feature>
<organism evidence="3 4">
    <name type="scientific">Nocardioides eburneus</name>
    <dbReference type="NCBI Taxonomy" id="3231482"/>
    <lineage>
        <taxon>Bacteria</taxon>
        <taxon>Bacillati</taxon>
        <taxon>Actinomycetota</taxon>
        <taxon>Actinomycetes</taxon>
        <taxon>Propionibacteriales</taxon>
        <taxon>Nocardioidaceae</taxon>
        <taxon>Nocardioides</taxon>
    </lineage>
</organism>
<dbReference type="InterPro" id="IPR002994">
    <property type="entry name" value="Surf1/Shy1"/>
</dbReference>
<dbReference type="EMBL" id="JBFPJR010000038">
    <property type="protein sequence ID" value="MEX0429286.1"/>
    <property type="molecule type" value="Genomic_DNA"/>
</dbReference>
<feature type="region of interest" description="Disordered" evidence="2">
    <location>
        <begin position="152"/>
        <end position="172"/>
    </location>
</feature>
<keyword evidence="1" id="KW-0472">Membrane</keyword>
<evidence type="ECO:0000313" key="3">
    <source>
        <dbReference type="EMBL" id="MEX0429286.1"/>
    </source>
</evidence>
<sequence length="295" mass="31153">MSTSSPAPALRPWSRRLWGAHAAMVVVVAAAIALGLWQYGVSQQHKVDQIAKLAHATPRPLTDVMGGNDAFPGDHLGRPVVVTGRWLGQGTVYVSGHTHGGQHGYWVATPLRVDGTASAIYVVRGWTADPATAPAAPSGAARLVGWLEPGQQADSTDTADLSATSTGSATQAHGPAVVPSLDMAALIDEVDVDLFSAYVVGADHQADWPASASPVNDGSRGLVDVAAPALPKADATTGLRNFLYAIEWWLFAVFGLYVWWRYVRDVTRVTEDAPREDDEGAPEGDAQEDAVRSDA</sequence>
<comment type="similarity">
    <text evidence="1">Belongs to the SURF1 family.</text>
</comment>
<dbReference type="CDD" id="cd06662">
    <property type="entry name" value="SURF1"/>
    <property type="match status" value="1"/>
</dbReference>
<feature type="region of interest" description="Disordered" evidence="2">
    <location>
        <begin position="271"/>
        <end position="295"/>
    </location>
</feature>
<keyword evidence="1" id="KW-0812">Transmembrane</keyword>
<evidence type="ECO:0000256" key="1">
    <source>
        <dbReference type="RuleBase" id="RU363076"/>
    </source>
</evidence>
<dbReference type="RefSeq" id="WP_367995252.1">
    <property type="nucleotide sequence ID" value="NZ_JBFPJR010000038.1"/>
</dbReference>
<protein>
    <recommendedName>
        <fullName evidence="1">SURF1-like protein</fullName>
    </recommendedName>
</protein>
<dbReference type="Pfam" id="PF02104">
    <property type="entry name" value="SURF1"/>
    <property type="match status" value="1"/>
</dbReference>
<evidence type="ECO:0000256" key="2">
    <source>
        <dbReference type="SAM" id="MobiDB-lite"/>
    </source>
</evidence>
<keyword evidence="1" id="KW-1133">Transmembrane helix</keyword>
<gene>
    <name evidence="3" type="ORF">AB3X52_16810</name>
</gene>
<feature type="transmembrane region" description="Helical" evidence="1">
    <location>
        <begin position="242"/>
        <end position="260"/>
    </location>
</feature>
<proteinExistence type="inferred from homology"/>
<reference evidence="3 4" key="1">
    <citation type="submission" date="2024-07" db="EMBL/GenBank/DDBJ databases">
        <authorList>
            <person name="Lee S."/>
            <person name="Kang M."/>
        </authorList>
    </citation>
    <scope>NUCLEOTIDE SEQUENCE [LARGE SCALE GENOMIC DNA]</scope>
    <source>
        <strain evidence="3 4">DS6</strain>
    </source>
</reference>
<accession>A0ABV3T262</accession>
<feature type="compositionally biased region" description="Acidic residues" evidence="2">
    <location>
        <begin position="274"/>
        <end position="288"/>
    </location>
</feature>
<dbReference type="Proteomes" id="UP001556631">
    <property type="component" value="Unassembled WGS sequence"/>
</dbReference>
<comment type="caution">
    <text evidence="3">The sequence shown here is derived from an EMBL/GenBank/DDBJ whole genome shotgun (WGS) entry which is preliminary data.</text>
</comment>
<dbReference type="PROSITE" id="PS50895">
    <property type="entry name" value="SURF1"/>
    <property type="match status" value="1"/>
</dbReference>
<comment type="subcellular location">
    <subcellularLocation>
        <location evidence="1">Cell membrane</location>
        <topology evidence="1">Multi-pass membrane protein</topology>
    </subcellularLocation>
</comment>
<name>A0ABV3T262_9ACTN</name>